<evidence type="ECO:0000313" key="1">
    <source>
        <dbReference type="EMBL" id="KAK3688193.1"/>
    </source>
</evidence>
<protein>
    <submittedName>
        <fullName evidence="1">Uncharacterized protein</fullName>
    </submittedName>
</protein>
<evidence type="ECO:0000313" key="2">
    <source>
        <dbReference type="Proteomes" id="UP001270362"/>
    </source>
</evidence>
<name>A0AAE0X963_9PEZI</name>
<sequence length="397" mass="45587">MDAAKSCPSGDSPEANLSTFDLFSRLPAELQQIVFKEAVHKPMLQSFIVFPGHMDDQIPTEFKPAPFQTLRLITFEWWAKHVGRVSIGETLPAPSGYHARQWLSTASVTARRIAHFELGKTGMTMLQPDQTSVVINTATDAVYLKFVDRHDMRGLMFNRGGLHFKPHGARVDNDWEPFHFKGRLDVLDHDTLPLLPSLTGPQEREAFGGIRRVVLELNFSLADFERRIETSDLAGPGRSMPRRFKNAGFANVLGAIPELETVYFVIRDERLVEKLDSSDQPKWRYLLSGTQRMTLERIDDRGNERRCGGRLTELHAPMVFLGEMDEIITKIRYWYHNGARIRGDLELARRQKVQFKLMRWHSDVDIKALLTQNSPQGRDRYLAPVCKRLYSDRELIQ</sequence>
<dbReference type="EMBL" id="JAULSO010000002">
    <property type="protein sequence ID" value="KAK3688193.1"/>
    <property type="molecule type" value="Genomic_DNA"/>
</dbReference>
<keyword evidence="2" id="KW-1185">Reference proteome</keyword>
<proteinExistence type="predicted"/>
<reference evidence="1" key="2">
    <citation type="submission" date="2023-06" db="EMBL/GenBank/DDBJ databases">
        <authorList>
            <consortium name="Lawrence Berkeley National Laboratory"/>
            <person name="Haridas S."/>
            <person name="Hensen N."/>
            <person name="Bonometti L."/>
            <person name="Westerberg I."/>
            <person name="Brannstrom I.O."/>
            <person name="Guillou S."/>
            <person name="Cros-Aarteil S."/>
            <person name="Calhoun S."/>
            <person name="Kuo A."/>
            <person name="Mondo S."/>
            <person name="Pangilinan J."/>
            <person name="Riley R."/>
            <person name="Labutti K."/>
            <person name="Andreopoulos B."/>
            <person name="Lipzen A."/>
            <person name="Chen C."/>
            <person name="Yanf M."/>
            <person name="Daum C."/>
            <person name="Ng V."/>
            <person name="Clum A."/>
            <person name="Steindorff A."/>
            <person name="Ohm R."/>
            <person name="Martin F."/>
            <person name="Silar P."/>
            <person name="Natvig D."/>
            <person name="Lalanne C."/>
            <person name="Gautier V."/>
            <person name="Ament-Velasquez S.L."/>
            <person name="Kruys A."/>
            <person name="Hutchinson M.I."/>
            <person name="Powell A.J."/>
            <person name="Barry K."/>
            <person name="Miller A.N."/>
            <person name="Grigoriev I.V."/>
            <person name="Debuchy R."/>
            <person name="Gladieux P."/>
            <person name="Thoren M.H."/>
            <person name="Johannesson H."/>
        </authorList>
    </citation>
    <scope>NUCLEOTIDE SEQUENCE</scope>
    <source>
        <strain evidence="1">CBS 314.62</strain>
    </source>
</reference>
<accession>A0AAE0X963</accession>
<dbReference type="AlphaFoldDB" id="A0AAE0X963"/>
<dbReference type="Proteomes" id="UP001270362">
    <property type="component" value="Unassembled WGS sequence"/>
</dbReference>
<reference evidence="1" key="1">
    <citation type="journal article" date="2023" name="Mol. Phylogenet. Evol.">
        <title>Genome-scale phylogeny and comparative genomics of the fungal order Sordariales.</title>
        <authorList>
            <person name="Hensen N."/>
            <person name="Bonometti L."/>
            <person name="Westerberg I."/>
            <person name="Brannstrom I.O."/>
            <person name="Guillou S."/>
            <person name="Cros-Aarteil S."/>
            <person name="Calhoun S."/>
            <person name="Haridas S."/>
            <person name="Kuo A."/>
            <person name="Mondo S."/>
            <person name="Pangilinan J."/>
            <person name="Riley R."/>
            <person name="LaButti K."/>
            <person name="Andreopoulos B."/>
            <person name="Lipzen A."/>
            <person name="Chen C."/>
            <person name="Yan M."/>
            <person name="Daum C."/>
            <person name="Ng V."/>
            <person name="Clum A."/>
            <person name="Steindorff A."/>
            <person name="Ohm R.A."/>
            <person name="Martin F."/>
            <person name="Silar P."/>
            <person name="Natvig D.O."/>
            <person name="Lalanne C."/>
            <person name="Gautier V."/>
            <person name="Ament-Velasquez S.L."/>
            <person name="Kruys A."/>
            <person name="Hutchinson M.I."/>
            <person name="Powell A.J."/>
            <person name="Barry K."/>
            <person name="Miller A.N."/>
            <person name="Grigoriev I.V."/>
            <person name="Debuchy R."/>
            <person name="Gladieux P."/>
            <person name="Hiltunen Thoren M."/>
            <person name="Johannesson H."/>
        </authorList>
    </citation>
    <scope>NUCLEOTIDE SEQUENCE</scope>
    <source>
        <strain evidence="1">CBS 314.62</strain>
    </source>
</reference>
<organism evidence="1 2">
    <name type="scientific">Podospora appendiculata</name>
    <dbReference type="NCBI Taxonomy" id="314037"/>
    <lineage>
        <taxon>Eukaryota</taxon>
        <taxon>Fungi</taxon>
        <taxon>Dikarya</taxon>
        <taxon>Ascomycota</taxon>
        <taxon>Pezizomycotina</taxon>
        <taxon>Sordariomycetes</taxon>
        <taxon>Sordariomycetidae</taxon>
        <taxon>Sordariales</taxon>
        <taxon>Podosporaceae</taxon>
        <taxon>Podospora</taxon>
    </lineage>
</organism>
<gene>
    <name evidence="1" type="ORF">B0T22DRAFT_511473</name>
</gene>
<comment type="caution">
    <text evidence="1">The sequence shown here is derived from an EMBL/GenBank/DDBJ whole genome shotgun (WGS) entry which is preliminary data.</text>
</comment>